<dbReference type="GO" id="GO:0005525">
    <property type="term" value="F:GTP binding"/>
    <property type="evidence" value="ECO:0007669"/>
    <property type="project" value="UniProtKB-KW"/>
</dbReference>
<dbReference type="GO" id="GO:0005929">
    <property type="term" value="C:cilium"/>
    <property type="evidence" value="ECO:0007669"/>
    <property type="project" value="UniProtKB-ARBA"/>
</dbReference>
<evidence type="ECO:0000256" key="1">
    <source>
        <dbReference type="ARBA" id="ARBA00006270"/>
    </source>
</evidence>
<dbReference type="InterPro" id="IPR027417">
    <property type="entry name" value="P-loop_NTPase"/>
</dbReference>
<dbReference type="AlphaFoldDB" id="A0A023GF79"/>
<evidence type="ECO:0000313" key="6">
    <source>
        <dbReference type="EMBL" id="JAC32736.1"/>
    </source>
</evidence>
<reference evidence="6" key="1">
    <citation type="submission" date="2014-03" db="EMBL/GenBank/DDBJ databases">
        <title>The sialotranscriptome of Amblyomma triste, Amblyomma parvum and Amblyomma cajennense ticks, uncovered by 454-based RNA-seq.</title>
        <authorList>
            <person name="Garcia G.R."/>
            <person name="Gardinassi L.G."/>
            <person name="Ribeiro J.M."/>
            <person name="Anatriello E."/>
            <person name="Ferreira B.R."/>
            <person name="Moreira H.N."/>
            <person name="Mafra C."/>
            <person name="Olegario M.M."/>
            <person name="Szabo P.J."/>
            <person name="Miranda-Santos I.K."/>
            <person name="Maruyama S.R."/>
        </authorList>
    </citation>
    <scope>NUCLEOTIDE SEQUENCE</scope>
    <source>
        <strain evidence="6">Mato Grasso do Sul</strain>
        <tissue evidence="6">Salivary glands</tissue>
    </source>
</reference>
<evidence type="ECO:0000256" key="4">
    <source>
        <dbReference type="ARBA" id="ARBA00040799"/>
    </source>
</evidence>
<accession>A0A023GF79</accession>
<sequence length="192" mass="21634">MKIIVIGPCQSGKTVISNFLAEATENSSGQYQPTKGVRILEFESPQILVKGHQTTASVELWDCSGDQKYENCWPAFSKDAQGVLFIYSSDRRNVGTELDTWYNNFVQSQGVKDSQCMVFCHRKSGEHPAGNSSQLSHLFARVSWVSTNIDDNEDGGKDGEQLRHEFNRFLERLSNELNERHDQEELSIIGQG</sequence>
<name>A0A023GF79_AMBTT</name>
<protein>
    <recommendedName>
        <fullName evidence="4">Intraflagellar transport protein 22 homolog</fullName>
    </recommendedName>
    <alternativeName>
        <fullName evidence="5">Rab-like protein 5</fullName>
    </alternativeName>
</protein>
<dbReference type="Gene3D" id="3.40.50.300">
    <property type="entry name" value="P-loop containing nucleotide triphosphate hydrolases"/>
    <property type="match status" value="1"/>
</dbReference>
<keyword evidence="2" id="KW-0547">Nucleotide-binding</keyword>
<evidence type="ECO:0000256" key="5">
    <source>
        <dbReference type="ARBA" id="ARBA00041562"/>
    </source>
</evidence>
<dbReference type="FunFam" id="3.40.50.300:FF:001100">
    <property type="entry name" value="intraflagellar transport protein 22 homolog"/>
    <property type="match status" value="1"/>
</dbReference>
<evidence type="ECO:0000256" key="3">
    <source>
        <dbReference type="ARBA" id="ARBA00023134"/>
    </source>
</evidence>
<keyword evidence="3" id="KW-0342">GTP-binding</keyword>
<dbReference type="EMBL" id="GBBM01002682">
    <property type="protein sequence ID" value="JAC32736.1"/>
    <property type="molecule type" value="mRNA"/>
</dbReference>
<dbReference type="GO" id="GO:0030990">
    <property type="term" value="C:intraciliary transport particle"/>
    <property type="evidence" value="ECO:0007669"/>
    <property type="project" value="UniProtKB-ARBA"/>
</dbReference>
<organism evidence="6">
    <name type="scientific">Amblyomma triste</name>
    <name type="common">Neotropical tick</name>
    <dbReference type="NCBI Taxonomy" id="251400"/>
    <lineage>
        <taxon>Eukaryota</taxon>
        <taxon>Metazoa</taxon>
        <taxon>Ecdysozoa</taxon>
        <taxon>Arthropoda</taxon>
        <taxon>Chelicerata</taxon>
        <taxon>Arachnida</taxon>
        <taxon>Acari</taxon>
        <taxon>Parasitiformes</taxon>
        <taxon>Ixodida</taxon>
        <taxon>Ixodoidea</taxon>
        <taxon>Ixodidae</taxon>
        <taxon>Amblyomminae</taxon>
        <taxon>Amblyomma</taxon>
    </lineage>
</organism>
<comment type="similarity">
    <text evidence="1">Belongs to the small GTPase superfamily. Rab family.</text>
</comment>
<proteinExistence type="evidence at transcript level"/>
<dbReference type="SUPFAM" id="SSF52540">
    <property type="entry name" value="P-loop containing nucleoside triphosphate hydrolases"/>
    <property type="match status" value="1"/>
</dbReference>
<dbReference type="PANTHER" id="PTHR24073">
    <property type="entry name" value="DRAB5-RELATED"/>
    <property type="match status" value="1"/>
</dbReference>
<evidence type="ECO:0000256" key="2">
    <source>
        <dbReference type="ARBA" id="ARBA00022741"/>
    </source>
</evidence>
<dbReference type="Pfam" id="PF08477">
    <property type="entry name" value="Roc"/>
    <property type="match status" value="1"/>
</dbReference>